<name>A0AAW1W0X3_RUBAR</name>
<dbReference type="EMBL" id="JBEDUW010000007">
    <property type="protein sequence ID" value="KAK9913937.1"/>
    <property type="molecule type" value="Genomic_DNA"/>
</dbReference>
<proteinExistence type="predicted"/>
<protein>
    <submittedName>
        <fullName evidence="1">Uncharacterized protein</fullName>
    </submittedName>
</protein>
<keyword evidence="2" id="KW-1185">Reference proteome</keyword>
<accession>A0AAW1W0X3</accession>
<organism evidence="1 2">
    <name type="scientific">Rubus argutus</name>
    <name type="common">Southern blackberry</name>
    <dbReference type="NCBI Taxonomy" id="59490"/>
    <lineage>
        <taxon>Eukaryota</taxon>
        <taxon>Viridiplantae</taxon>
        <taxon>Streptophyta</taxon>
        <taxon>Embryophyta</taxon>
        <taxon>Tracheophyta</taxon>
        <taxon>Spermatophyta</taxon>
        <taxon>Magnoliopsida</taxon>
        <taxon>eudicotyledons</taxon>
        <taxon>Gunneridae</taxon>
        <taxon>Pentapetalae</taxon>
        <taxon>rosids</taxon>
        <taxon>fabids</taxon>
        <taxon>Rosales</taxon>
        <taxon>Rosaceae</taxon>
        <taxon>Rosoideae</taxon>
        <taxon>Rosoideae incertae sedis</taxon>
        <taxon>Rubus</taxon>
    </lineage>
</organism>
<reference evidence="1 2" key="1">
    <citation type="journal article" date="2023" name="G3 (Bethesda)">
        <title>A chromosome-length genome assembly and annotation of blackberry (Rubus argutus, cv. 'Hillquist').</title>
        <authorList>
            <person name="Bruna T."/>
            <person name="Aryal R."/>
            <person name="Dudchenko O."/>
            <person name="Sargent D.J."/>
            <person name="Mead D."/>
            <person name="Buti M."/>
            <person name="Cavallini A."/>
            <person name="Hytonen T."/>
            <person name="Andres J."/>
            <person name="Pham M."/>
            <person name="Weisz D."/>
            <person name="Mascagni F."/>
            <person name="Usai G."/>
            <person name="Natali L."/>
            <person name="Bassil N."/>
            <person name="Fernandez G.E."/>
            <person name="Lomsadze A."/>
            <person name="Armour M."/>
            <person name="Olukolu B."/>
            <person name="Poorten T."/>
            <person name="Britton C."/>
            <person name="Davik J."/>
            <person name="Ashrafi H."/>
            <person name="Aiden E.L."/>
            <person name="Borodovsky M."/>
            <person name="Worthington M."/>
        </authorList>
    </citation>
    <scope>NUCLEOTIDE SEQUENCE [LARGE SCALE GENOMIC DNA]</scope>
    <source>
        <strain evidence="1">PI 553951</strain>
    </source>
</reference>
<evidence type="ECO:0000313" key="1">
    <source>
        <dbReference type="EMBL" id="KAK9913937.1"/>
    </source>
</evidence>
<dbReference type="AlphaFoldDB" id="A0AAW1W0X3"/>
<comment type="caution">
    <text evidence="1">The sequence shown here is derived from an EMBL/GenBank/DDBJ whole genome shotgun (WGS) entry which is preliminary data.</text>
</comment>
<gene>
    <name evidence="1" type="ORF">M0R45_037736</name>
</gene>
<dbReference type="Proteomes" id="UP001457282">
    <property type="component" value="Unassembled WGS sequence"/>
</dbReference>
<sequence>MATHLRRGGGDPALERTAVLGRGTGRVGRRHVGGEKTEMARRAEREIEAGDAGEIAAIEHRSVIWTEEAGKAAAWWGQMSWVRLGSVLENPVKR</sequence>
<evidence type="ECO:0000313" key="2">
    <source>
        <dbReference type="Proteomes" id="UP001457282"/>
    </source>
</evidence>